<comment type="caution">
    <text evidence="1">The sequence shown here is derived from an EMBL/GenBank/DDBJ whole genome shotgun (WGS) entry which is preliminary data.</text>
</comment>
<name>A0A0J9EAM1_9RHOB</name>
<proteinExistence type="predicted"/>
<reference evidence="1 2" key="1">
    <citation type="submission" date="2015-06" db="EMBL/GenBank/DDBJ databases">
        <title>Draft genome sequence of an Alphaproteobacteria species associated to the Mediterranean sponge Oscarella lobularis.</title>
        <authorList>
            <person name="Jourda C."/>
            <person name="Santini S."/>
            <person name="Claverie J.-M."/>
        </authorList>
    </citation>
    <scope>NUCLEOTIDE SEQUENCE [LARGE SCALE GENOMIC DNA]</scope>
    <source>
        <strain evidence="1">IGS</strain>
    </source>
</reference>
<gene>
    <name evidence="1" type="ORF">AIOL_003688</name>
</gene>
<dbReference type="Proteomes" id="UP000037178">
    <property type="component" value="Unassembled WGS sequence"/>
</dbReference>
<dbReference type="STRING" id="1675527.AIOL_003688"/>
<evidence type="ECO:0000313" key="2">
    <source>
        <dbReference type="Proteomes" id="UP000037178"/>
    </source>
</evidence>
<protein>
    <submittedName>
        <fullName evidence="1">Uncharacterized protein</fullName>
    </submittedName>
</protein>
<accession>A0A0J9EAM1</accession>
<sequence>MAVTESLGYNLLTAANGLSPADFTGLATTAGFQLAIVGQTEDGWKTMFDVIEAVKGGQEISVGVMSPRIDDLAYLLQRALGDAIESIVTGGDPFFLFSSPTAAAMTATL</sequence>
<dbReference type="EMBL" id="LFTY01000002">
    <property type="protein sequence ID" value="KMW58709.1"/>
    <property type="molecule type" value="Genomic_DNA"/>
</dbReference>
<keyword evidence="2" id="KW-1185">Reference proteome</keyword>
<dbReference type="RefSeq" id="WP_049644288.1">
    <property type="nucleotide sequence ID" value="NZ_LFTY01000002.1"/>
</dbReference>
<dbReference type="AlphaFoldDB" id="A0A0J9EAM1"/>
<dbReference type="OrthoDB" id="8443386at2"/>
<dbReference type="PATRIC" id="fig|1675527.3.peg.3862"/>
<evidence type="ECO:0000313" key="1">
    <source>
        <dbReference type="EMBL" id="KMW58709.1"/>
    </source>
</evidence>
<organism evidence="1 2">
    <name type="scientific">Candidatus Rhodobacter oscarellae</name>
    <dbReference type="NCBI Taxonomy" id="1675527"/>
    <lineage>
        <taxon>Bacteria</taxon>
        <taxon>Pseudomonadati</taxon>
        <taxon>Pseudomonadota</taxon>
        <taxon>Alphaproteobacteria</taxon>
        <taxon>Rhodobacterales</taxon>
        <taxon>Rhodobacter group</taxon>
        <taxon>Rhodobacter</taxon>
    </lineage>
</organism>